<reference evidence="1" key="1">
    <citation type="submission" date="2020-08" db="EMBL/GenBank/DDBJ databases">
        <title>Genome public.</title>
        <authorList>
            <person name="Liu C."/>
            <person name="Sun Q."/>
        </authorList>
    </citation>
    <scope>NUCLEOTIDE SEQUENCE</scope>
    <source>
        <strain evidence="1">NSJ-28</strain>
    </source>
</reference>
<evidence type="ECO:0000313" key="1">
    <source>
        <dbReference type="EMBL" id="MBC5724708.1"/>
    </source>
</evidence>
<accession>A0A923RV99</accession>
<dbReference type="AlphaFoldDB" id="A0A923RV99"/>
<evidence type="ECO:0000313" key="2">
    <source>
        <dbReference type="Proteomes" id="UP000606499"/>
    </source>
</evidence>
<protein>
    <submittedName>
        <fullName evidence="1">Uncharacterized protein</fullName>
    </submittedName>
</protein>
<keyword evidence="2" id="KW-1185">Reference proteome</keyword>
<sequence>MADGAQGLRRFAKRCDAELQRKRADQRAIHERLGARMQTGVRGRIAGMLGNAHGGRDKVAGWQKLYIGSGGGYAAVRPVSPPSGKGSPGAITNAIVSGHNIRRPSGRAARYTPEIHKLRVSGRDFYSAYRSELPKMLQREVERWGDEMAARLGGK</sequence>
<dbReference type="EMBL" id="JACOPL010000003">
    <property type="protein sequence ID" value="MBC5724708.1"/>
    <property type="molecule type" value="Genomic_DNA"/>
</dbReference>
<proteinExistence type="predicted"/>
<name>A0A923RV99_9FIRM</name>
<organism evidence="1 2">
    <name type="scientific">Agathobaculum faecis</name>
    <dbReference type="NCBI Taxonomy" id="2763013"/>
    <lineage>
        <taxon>Bacteria</taxon>
        <taxon>Bacillati</taxon>
        <taxon>Bacillota</taxon>
        <taxon>Clostridia</taxon>
        <taxon>Eubacteriales</taxon>
        <taxon>Butyricicoccaceae</taxon>
        <taxon>Agathobaculum</taxon>
    </lineage>
</organism>
<dbReference type="RefSeq" id="WP_186949641.1">
    <property type="nucleotide sequence ID" value="NZ_JACOPL010000003.1"/>
</dbReference>
<comment type="caution">
    <text evidence="1">The sequence shown here is derived from an EMBL/GenBank/DDBJ whole genome shotgun (WGS) entry which is preliminary data.</text>
</comment>
<gene>
    <name evidence="1" type="ORF">H8S45_04440</name>
</gene>
<dbReference type="Proteomes" id="UP000606499">
    <property type="component" value="Unassembled WGS sequence"/>
</dbReference>